<comment type="similarity">
    <text evidence="1">Belongs to the FGGY kinase family.</text>
</comment>
<keyword evidence="2" id="KW-0808">Transferase</keyword>
<dbReference type="Pfam" id="PF02782">
    <property type="entry name" value="FGGY_C"/>
    <property type="match status" value="1"/>
</dbReference>
<dbReference type="Gene3D" id="3.30.420.40">
    <property type="match status" value="2"/>
</dbReference>
<organism evidence="6 7">
    <name type="scientific">Leptothoe kymatousa TAU-MAC 1615</name>
    <dbReference type="NCBI Taxonomy" id="2364775"/>
    <lineage>
        <taxon>Bacteria</taxon>
        <taxon>Bacillati</taxon>
        <taxon>Cyanobacteriota</taxon>
        <taxon>Cyanophyceae</taxon>
        <taxon>Nodosilineales</taxon>
        <taxon>Cymatolegaceae</taxon>
        <taxon>Leptothoe</taxon>
        <taxon>Leptothoe kymatousa</taxon>
    </lineage>
</organism>
<dbReference type="InterPro" id="IPR018484">
    <property type="entry name" value="FGGY_N"/>
</dbReference>
<evidence type="ECO:0000313" key="7">
    <source>
        <dbReference type="Proteomes" id="UP001196661"/>
    </source>
</evidence>
<evidence type="ECO:0000259" key="4">
    <source>
        <dbReference type="Pfam" id="PF00370"/>
    </source>
</evidence>
<evidence type="ECO:0000256" key="2">
    <source>
        <dbReference type="ARBA" id="ARBA00022679"/>
    </source>
</evidence>
<dbReference type="InterPro" id="IPR043129">
    <property type="entry name" value="ATPase_NBD"/>
</dbReference>
<dbReference type="EMBL" id="JADOER010000012">
    <property type="protein sequence ID" value="MBT9313350.1"/>
    <property type="molecule type" value="Genomic_DNA"/>
</dbReference>
<reference evidence="6 7" key="1">
    <citation type="journal article" date="2021" name="Mar. Drugs">
        <title>Genome Reduction and Secondary Metabolism of the Marine Sponge-Associated Cyanobacterium Leptothoe.</title>
        <authorList>
            <person name="Konstantinou D."/>
            <person name="Popin R.V."/>
            <person name="Fewer D.P."/>
            <person name="Sivonen K."/>
            <person name="Gkelis S."/>
        </authorList>
    </citation>
    <scope>NUCLEOTIDE SEQUENCE [LARGE SCALE GENOMIC DNA]</scope>
    <source>
        <strain evidence="6 7">TAU-MAC 1615</strain>
    </source>
</reference>
<name>A0ABS5Y672_9CYAN</name>
<dbReference type="Pfam" id="PF00370">
    <property type="entry name" value="FGGY_N"/>
    <property type="match status" value="1"/>
</dbReference>
<proteinExistence type="inferred from homology"/>
<dbReference type="RefSeq" id="WP_215619236.1">
    <property type="nucleotide sequence ID" value="NZ_JADOER010000012.1"/>
</dbReference>
<evidence type="ECO:0000259" key="5">
    <source>
        <dbReference type="Pfam" id="PF02782"/>
    </source>
</evidence>
<dbReference type="SUPFAM" id="SSF53067">
    <property type="entry name" value="Actin-like ATPase domain"/>
    <property type="match status" value="2"/>
</dbReference>
<feature type="domain" description="Carbohydrate kinase FGGY C-terminal" evidence="5">
    <location>
        <begin position="234"/>
        <end position="408"/>
    </location>
</feature>
<sequence length="416" mass="44389">MAYLGIDFGTSGARAIAIEPQGSVLAECRCAYASNNASAQDWEHTLWALLDQIPQTIRQRLQAIAIDGTSATVLLCDRNNAPITEPLLYNDSRGGAPTVAPVDSPAHSATSSLAKALWWHTHLPDHRLHQAHYLVHQADWLSSLLHGKPGISDYNNALKLGYDPQALAYPQWLAALDIAPWLPAVIAPGTEIAPIQPAIAQKFAIPNQCIIKTGTTDSIAAFLASGASATGEAVTSLGSTLVLKLLSSVPINDAKSGIYSHRLGNQWLVGGASNTGGAVLSYFFSSDELHSLSQRIDPAQPSHLDYYPLLTPGERFPINDAELSPRMTPRPENSVEFLHGLLESMAHIEAMGYQKLMDLGSGAVHRLYTAGGGAQNQVWQTIRHNILGIPMGAALHTEAAYGTARLAAGLVGSNPQ</sequence>
<protein>
    <submittedName>
        <fullName evidence="6">FGGY-family carbohydrate kinase</fullName>
    </submittedName>
</protein>
<dbReference type="CDD" id="cd07783">
    <property type="entry name" value="ASKHA_NBD_FGGY_SePSK_AtXK1-like"/>
    <property type="match status" value="1"/>
</dbReference>
<evidence type="ECO:0000256" key="1">
    <source>
        <dbReference type="ARBA" id="ARBA00009156"/>
    </source>
</evidence>
<comment type="caution">
    <text evidence="6">The sequence shown here is derived from an EMBL/GenBank/DDBJ whole genome shotgun (WGS) entry which is preliminary data.</text>
</comment>
<keyword evidence="3 6" id="KW-0418">Kinase</keyword>
<evidence type="ECO:0000256" key="3">
    <source>
        <dbReference type="ARBA" id="ARBA00022777"/>
    </source>
</evidence>
<dbReference type="PANTHER" id="PTHR10196">
    <property type="entry name" value="SUGAR KINASE"/>
    <property type="match status" value="1"/>
</dbReference>
<keyword evidence="7" id="KW-1185">Reference proteome</keyword>
<evidence type="ECO:0000313" key="6">
    <source>
        <dbReference type="EMBL" id="MBT9313350.1"/>
    </source>
</evidence>
<feature type="domain" description="Carbohydrate kinase FGGY N-terminal" evidence="4">
    <location>
        <begin position="3"/>
        <end position="223"/>
    </location>
</feature>
<dbReference type="InterPro" id="IPR018485">
    <property type="entry name" value="FGGY_C"/>
</dbReference>
<dbReference type="PANTHER" id="PTHR10196:SF80">
    <property type="entry name" value="D-RIBULOSE KINASE"/>
    <property type="match status" value="1"/>
</dbReference>
<accession>A0ABS5Y672</accession>
<dbReference type="Proteomes" id="UP001196661">
    <property type="component" value="Unassembled WGS sequence"/>
</dbReference>
<gene>
    <name evidence="6" type="ORF">IXB28_14125</name>
</gene>
<dbReference type="GO" id="GO:0016301">
    <property type="term" value="F:kinase activity"/>
    <property type="evidence" value="ECO:0007669"/>
    <property type="project" value="UniProtKB-KW"/>
</dbReference>